<dbReference type="PANTHER" id="PTHR13720:SF55">
    <property type="entry name" value="ECHINODERM MICROTUBULE-ASSOCIATED PROTEIN-LIKE CG42247"/>
    <property type="match status" value="1"/>
</dbReference>
<dbReference type="PANTHER" id="PTHR13720">
    <property type="entry name" value="WD-40 REPEAT PROTEIN"/>
    <property type="match status" value="1"/>
</dbReference>
<dbReference type="InterPro" id="IPR015943">
    <property type="entry name" value="WD40/YVTN_repeat-like_dom_sf"/>
</dbReference>
<dbReference type="InterPro" id="IPR036322">
    <property type="entry name" value="WD40_repeat_dom_sf"/>
</dbReference>
<evidence type="ECO:0000313" key="5">
    <source>
        <dbReference type="Proteomes" id="UP000821837"/>
    </source>
</evidence>
<sequence length="237" mass="25919">MHPRGSALAVGCANGRVSVLAADTGAVLTTFSVTNSALNALAYSPDGMLMAVGANDGFIHILLVQDQGQTNQKGEVIRGRDSLVNIDWSADSRLLQVITTDGQYQELLCWDVNSLKAKSPTVTKVDWYQLTCTLNPDIVGIWDNEHLTDVVNLTCHRSHNKAVVAAGDRAGFLRIFRFPCTDTKAGFTEQKVSSSPVTCVRFLHSDKYLVTLLAQAGYFVVWKMVSNRVRSEADRVT</sequence>
<dbReference type="Pfam" id="PF23414">
    <property type="entry name" value="Beta-prop_EML_2"/>
    <property type="match status" value="1"/>
</dbReference>
<dbReference type="AlphaFoldDB" id="A0A9D4PXL3"/>
<dbReference type="InterPro" id="IPR050630">
    <property type="entry name" value="WD_repeat_EMAP"/>
</dbReference>
<feature type="domain" description="EML-like second beta-propeller" evidence="3">
    <location>
        <begin position="1"/>
        <end position="223"/>
    </location>
</feature>
<dbReference type="EMBL" id="JABSTV010001250">
    <property type="protein sequence ID" value="KAH7957566.1"/>
    <property type="molecule type" value="Genomic_DNA"/>
</dbReference>
<dbReference type="GO" id="GO:0008017">
    <property type="term" value="F:microtubule binding"/>
    <property type="evidence" value="ECO:0007669"/>
    <property type="project" value="TreeGrafter"/>
</dbReference>
<name>A0A9D4PXL3_RHISA</name>
<dbReference type="InterPro" id="IPR055442">
    <property type="entry name" value="Beta-prop_EML-like_2nd"/>
</dbReference>
<keyword evidence="2" id="KW-0677">Repeat</keyword>
<gene>
    <name evidence="4" type="ORF">HPB52_020170</name>
</gene>
<keyword evidence="1" id="KW-0853">WD repeat</keyword>
<evidence type="ECO:0000313" key="4">
    <source>
        <dbReference type="EMBL" id="KAH7957566.1"/>
    </source>
</evidence>
<dbReference type="GO" id="GO:0072686">
    <property type="term" value="C:mitotic spindle"/>
    <property type="evidence" value="ECO:0007669"/>
    <property type="project" value="TreeGrafter"/>
</dbReference>
<dbReference type="SMART" id="SM00320">
    <property type="entry name" value="WD40"/>
    <property type="match status" value="4"/>
</dbReference>
<protein>
    <recommendedName>
        <fullName evidence="3">EML-like second beta-propeller domain-containing protein</fullName>
    </recommendedName>
</protein>
<dbReference type="Gene3D" id="2.130.10.10">
    <property type="entry name" value="YVTN repeat-like/Quinoprotein amine dehydrogenase"/>
    <property type="match status" value="1"/>
</dbReference>
<dbReference type="InterPro" id="IPR001680">
    <property type="entry name" value="WD40_rpt"/>
</dbReference>
<evidence type="ECO:0000256" key="1">
    <source>
        <dbReference type="ARBA" id="ARBA00022574"/>
    </source>
</evidence>
<reference evidence="4" key="1">
    <citation type="journal article" date="2020" name="Cell">
        <title>Large-Scale Comparative Analyses of Tick Genomes Elucidate Their Genetic Diversity and Vector Capacities.</title>
        <authorList>
            <consortium name="Tick Genome and Microbiome Consortium (TIGMIC)"/>
            <person name="Jia N."/>
            <person name="Wang J."/>
            <person name="Shi W."/>
            <person name="Du L."/>
            <person name="Sun Y."/>
            <person name="Zhan W."/>
            <person name="Jiang J.F."/>
            <person name="Wang Q."/>
            <person name="Zhang B."/>
            <person name="Ji P."/>
            <person name="Bell-Sakyi L."/>
            <person name="Cui X.M."/>
            <person name="Yuan T.T."/>
            <person name="Jiang B.G."/>
            <person name="Yang W.F."/>
            <person name="Lam T.T."/>
            <person name="Chang Q.C."/>
            <person name="Ding S.J."/>
            <person name="Wang X.J."/>
            <person name="Zhu J.G."/>
            <person name="Ruan X.D."/>
            <person name="Zhao L."/>
            <person name="Wei J.T."/>
            <person name="Ye R.Z."/>
            <person name="Que T.C."/>
            <person name="Du C.H."/>
            <person name="Zhou Y.H."/>
            <person name="Cheng J.X."/>
            <person name="Dai P.F."/>
            <person name="Guo W.B."/>
            <person name="Han X.H."/>
            <person name="Huang E.J."/>
            <person name="Li L.F."/>
            <person name="Wei W."/>
            <person name="Gao Y.C."/>
            <person name="Liu J.Z."/>
            <person name="Shao H.Z."/>
            <person name="Wang X."/>
            <person name="Wang C.C."/>
            <person name="Yang T.C."/>
            <person name="Huo Q.B."/>
            <person name="Li W."/>
            <person name="Chen H.Y."/>
            <person name="Chen S.E."/>
            <person name="Zhou L.G."/>
            <person name="Ni X.B."/>
            <person name="Tian J.H."/>
            <person name="Sheng Y."/>
            <person name="Liu T."/>
            <person name="Pan Y.S."/>
            <person name="Xia L.Y."/>
            <person name="Li J."/>
            <person name="Zhao F."/>
            <person name="Cao W.C."/>
        </authorList>
    </citation>
    <scope>NUCLEOTIDE SEQUENCE</scope>
    <source>
        <strain evidence="4">Rsan-2018</strain>
    </source>
</reference>
<proteinExistence type="predicted"/>
<organism evidence="4 5">
    <name type="scientific">Rhipicephalus sanguineus</name>
    <name type="common">Brown dog tick</name>
    <name type="synonym">Ixodes sanguineus</name>
    <dbReference type="NCBI Taxonomy" id="34632"/>
    <lineage>
        <taxon>Eukaryota</taxon>
        <taxon>Metazoa</taxon>
        <taxon>Ecdysozoa</taxon>
        <taxon>Arthropoda</taxon>
        <taxon>Chelicerata</taxon>
        <taxon>Arachnida</taxon>
        <taxon>Acari</taxon>
        <taxon>Parasitiformes</taxon>
        <taxon>Ixodida</taxon>
        <taxon>Ixodoidea</taxon>
        <taxon>Ixodidae</taxon>
        <taxon>Rhipicephalinae</taxon>
        <taxon>Rhipicephalus</taxon>
        <taxon>Rhipicephalus</taxon>
    </lineage>
</organism>
<dbReference type="VEuPathDB" id="VectorBase:RSAN_040069"/>
<evidence type="ECO:0000259" key="3">
    <source>
        <dbReference type="Pfam" id="PF23414"/>
    </source>
</evidence>
<dbReference type="SUPFAM" id="SSF50978">
    <property type="entry name" value="WD40 repeat-like"/>
    <property type="match status" value="1"/>
</dbReference>
<dbReference type="GO" id="GO:0000226">
    <property type="term" value="P:microtubule cytoskeleton organization"/>
    <property type="evidence" value="ECO:0007669"/>
    <property type="project" value="TreeGrafter"/>
</dbReference>
<dbReference type="Proteomes" id="UP000821837">
    <property type="component" value="Unassembled WGS sequence"/>
</dbReference>
<comment type="caution">
    <text evidence="4">The sequence shown here is derived from an EMBL/GenBank/DDBJ whole genome shotgun (WGS) entry which is preliminary data.</text>
</comment>
<accession>A0A9D4PXL3</accession>
<evidence type="ECO:0000256" key="2">
    <source>
        <dbReference type="ARBA" id="ARBA00022737"/>
    </source>
</evidence>
<reference evidence="4" key="2">
    <citation type="submission" date="2021-09" db="EMBL/GenBank/DDBJ databases">
        <authorList>
            <person name="Jia N."/>
            <person name="Wang J."/>
            <person name="Shi W."/>
            <person name="Du L."/>
            <person name="Sun Y."/>
            <person name="Zhan W."/>
            <person name="Jiang J."/>
            <person name="Wang Q."/>
            <person name="Zhang B."/>
            <person name="Ji P."/>
            <person name="Sakyi L.B."/>
            <person name="Cui X."/>
            <person name="Yuan T."/>
            <person name="Jiang B."/>
            <person name="Yang W."/>
            <person name="Lam T.T.-Y."/>
            <person name="Chang Q."/>
            <person name="Ding S."/>
            <person name="Wang X."/>
            <person name="Zhu J."/>
            <person name="Ruan X."/>
            <person name="Zhao L."/>
            <person name="Wei J."/>
            <person name="Que T."/>
            <person name="Du C."/>
            <person name="Cheng J."/>
            <person name="Dai P."/>
            <person name="Han X."/>
            <person name="Huang E."/>
            <person name="Gao Y."/>
            <person name="Liu J."/>
            <person name="Shao H."/>
            <person name="Ye R."/>
            <person name="Li L."/>
            <person name="Wei W."/>
            <person name="Wang X."/>
            <person name="Wang C."/>
            <person name="Huo Q."/>
            <person name="Li W."/>
            <person name="Guo W."/>
            <person name="Chen H."/>
            <person name="Chen S."/>
            <person name="Zhou L."/>
            <person name="Zhou L."/>
            <person name="Ni X."/>
            <person name="Tian J."/>
            <person name="Zhou Y."/>
            <person name="Sheng Y."/>
            <person name="Liu T."/>
            <person name="Pan Y."/>
            <person name="Xia L."/>
            <person name="Li J."/>
            <person name="Zhao F."/>
            <person name="Cao W."/>
        </authorList>
    </citation>
    <scope>NUCLEOTIDE SEQUENCE</scope>
    <source>
        <strain evidence="4">Rsan-2018</strain>
        <tissue evidence="4">Larvae</tissue>
    </source>
</reference>
<keyword evidence="5" id="KW-1185">Reference proteome</keyword>